<reference evidence="1 2" key="1">
    <citation type="submission" date="2018-06" db="EMBL/GenBank/DDBJ databases">
        <authorList>
            <consortium name="Pathogen Informatics"/>
            <person name="Doyle S."/>
        </authorList>
    </citation>
    <scope>NUCLEOTIDE SEQUENCE [LARGE SCALE GENOMIC DNA]</scope>
    <source>
        <strain evidence="1 2">NCTC12961</strain>
    </source>
</reference>
<accession>A0A2X4WXZ9</accession>
<dbReference type="Proteomes" id="UP000248897">
    <property type="component" value="Chromosome 1"/>
</dbReference>
<dbReference type="AlphaFoldDB" id="A0A2X4WXZ9"/>
<protein>
    <submittedName>
        <fullName evidence="1">Uncharacterized protein</fullName>
    </submittedName>
</protein>
<dbReference type="EMBL" id="LS483469">
    <property type="protein sequence ID" value="SQI29004.1"/>
    <property type="molecule type" value="Genomic_DNA"/>
</dbReference>
<evidence type="ECO:0000313" key="1">
    <source>
        <dbReference type="EMBL" id="SQI29004.1"/>
    </source>
</evidence>
<sequence>MPSPTPYTFQLPIHSPRTATNANMLTVRAISLIGHILARSLTTGLRLKHTINRDSGISGTGGMWVTPQNATGEAR</sequence>
<organism evidence="1 2">
    <name type="scientific">Serratia plymuthica</name>
    <dbReference type="NCBI Taxonomy" id="82996"/>
    <lineage>
        <taxon>Bacteria</taxon>
        <taxon>Pseudomonadati</taxon>
        <taxon>Pseudomonadota</taxon>
        <taxon>Gammaproteobacteria</taxon>
        <taxon>Enterobacterales</taxon>
        <taxon>Yersiniaceae</taxon>
        <taxon>Serratia</taxon>
    </lineage>
</organism>
<proteinExistence type="predicted"/>
<evidence type="ECO:0000313" key="2">
    <source>
        <dbReference type="Proteomes" id="UP000248897"/>
    </source>
</evidence>
<gene>
    <name evidence="1" type="ORF">NCTC12961_00021</name>
</gene>
<name>A0A2X4WXZ9_SERPL</name>